<dbReference type="Proteomes" id="UP000021816">
    <property type="component" value="Unassembled WGS sequence"/>
</dbReference>
<reference evidence="4 5" key="1">
    <citation type="submission" date="2014-02" db="EMBL/GenBank/DDBJ databases">
        <title>Expanding our view of genomic diversity in Candidatus Accumulibacter clades.</title>
        <authorList>
            <person name="Skennerton C.T."/>
            <person name="Barr J.J."/>
            <person name="Slater F.R."/>
            <person name="Bond P.L."/>
            <person name="Tyson G.W."/>
        </authorList>
    </citation>
    <scope>NUCLEOTIDE SEQUENCE [LARGE SCALE GENOMIC DNA]</scope>
    <source>
        <strain evidence="5">BA-92</strain>
    </source>
</reference>
<dbReference type="InterPro" id="IPR002068">
    <property type="entry name" value="A-crystallin/Hsp20_dom"/>
</dbReference>
<dbReference type="CDD" id="cd06464">
    <property type="entry name" value="ACD_sHsps-like"/>
    <property type="match status" value="1"/>
</dbReference>
<evidence type="ECO:0000259" key="3">
    <source>
        <dbReference type="PROSITE" id="PS01031"/>
    </source>
</evidence>
<dbReference type="InterPro" id="IPR008978">
    <property type="entry name" value="HSP20-like_chaperone"/>
</dbReference>
<evidence type="ECO:0000256" key="1">
    <source>
        <dbReference type="PROSITE-ProRule" id="PRU00285"/>
    </source>
</evidence>
<proteinExistence type="inferred from homology"/>
<dbReference type="AlphaFoldDB" id="A0A011NUG4"/>
<dbReference type="Pfam" id="PF00011">
    <property type="entry name" value="HSP20"/>
    <property type="match status" value="1"/>
</dbReference>
<organism evidence="4 5">
    <name type="scientific">Candidatus Accumulibacter appositus</name>
    <dbReference type="NCBI Taxonomy" id="1454003"/>
    <lineage>
        <taxon>Bacteria</taxon>
        <taxon>Pseudomonadati</taxon>
        <taxon>Pseudomonadota</taxon>
        <taxon>Betaproteobacteria</taxon>
        <taxon>Candidatus Accumulibacter</taxon>
    </lineage>
</organism>
<dbReference type="PATRIC" id="fig|1454003.3.peg.2654"/>
<name>A0A011NUG4_9PROT</name>
<sequence length="168" mass="19165">MKLETLKENLGGFWDNLAEGWRHLRQSAGEALTRFHPGEKTNMPVRAEVDDDAYLPSMGWSMLGGDMFEDDKRLVVRLEVPGMEKEDLDIQIHDGTLLVSGEKRFERESSEGRWRVMQRAYGSFRRAVPLRVPVKADQARASYRNGVLRVELPKREPGAAKVVSINVR</sequence>
<feature type="domain" description="SHSP" evidence="3">
    <location>
        <begin position="54"/>
        <end position="168"/>
    </location>
</feature>
<comment type="caution">
    <text evidence="4">The sequence shown here is derived from an EMBL/GenBank/DDBJ whole genome shotgun (WGS) entry which is preliminary data.</text>
</comment>
<dbReference type="PROSITE" id="PS01031">
    <property type="entry name" value="SHSP"/>
    <property type="match status" value="1"/>
</dbReference>
<dbReference type="SUPFAM" id="SSF49764">
    <property type="entry name" value="HSP20-like chaperones"/>
    <property type="match status" value="1"/>
</dbReference>
<evidence type="ECO:0000313" key="5">
    <source>
        <dbReference type="Proteomes" id="UP000021816"/>
    </source>
</evidence>
<comment type="similarity">
    <text evidence="1 2">Belongs to the small heat shock protein (HSP20) family.</text>
</comment>
<dbReference type="InterPro" id="IPR031107">
    <property type="entry name" value="Small_HSP"/>
</dbReference>
<evidence type="ECO:0000313" key="4">
    <source>
        <dbReference type="EMBL" id="EXI78961.1"/>
    </source>
</evidence>
<protein>
    <recommendedName>
        <fullName evidence="3">SHSP domain-containing protein</fullName>
    </recommendedName>
</protein>
<evidence type="ECO:0000256" key="2">
    <source>
        <dbReference type="RuleBase" id="RU003616"/>
    </source>
</evidence>
<dbReference type="Gene3D" id="2.60.40.790">
    <property type="match status" value="1"/>
</dbReference>
<gene>
    <name evidence="4" type="ORF">AW10_02603</name>
</gene>
<dbReference type="STRING" id="1454003.AW10_02603"/>
<accession>A0A011NUG4</accession>
<dbReference type="PANTHER" id="PTHR11527">
    <property type="entry name" value="HEAT-SHOCK PROTEIN 20 FAMILY MEMBER"/>
    <property type="match status" value="1"/>
</dbReference>
<dbReference type="EMBL" id="JEMX01000061">
    <property type="protein sequence ID" value="EXI78961.1"/>
    <property type="molecule type" value="Genomic_DNA"/>
</dbReference>